<feature type="transmembrane region" description="Helical" evidence="1">
    <location>
        <begin position="20"/>
        <end position="37"/>
    </location>
</feature>
<accession>A0A3G5AFF6</accession>
<gene>
    <name evidence="2" type="ORF">Hyperionvirus17_29</name>
</gene>
<keyword evidence="1" id="KW-0472">Membrane</keyword>
<dbReference type="EMBL" id="MK072399">
    <property type="protein sequence ID" value="AYV84109.1"/>
    <property type="molecule type" value="Genomic_DNA"/>
</dbReference>
<keyword evidence="1" id="KW-1133">Transmembrane helix</keyword>
<evidence type="ECO:0000256" key="1">
    <source>
        <dbReference type="SAM" id="Phobius"/>
    </source>
</evidence>
<sequence length="38" mass="4516">MKIGSEVIKFERYKCTNRGIYVVLLLLLVIVFVVRWCL</sequence>
<reference evidence="2" key="1">
    <citation type="submission" date="2018-10" db="EMBL/GenBank/DDBJ databases">
        <title>Hidden diversity of soil giant viruses.</title>
        <authorList>
            <person name="Schulz F."/>
            <person name="Alteio L."/>
            <person name="Goudeau D."/>
            <person name="Ryan E.M."/>
            <person name="Malmstrom R.R."/>
            <person name="Blanchard J."/>
            <person name="Woyke T."/>
        </authorList>
    </citation>
    <scope>NUCLEOTIDE SEQUENCE</scope>
    <source>
        <strain evidence="2">HYV1</strain>
    </source>
</reference>
<evidence type="ECO:0000313" key="2">
    <source>
        <dbReference type="EMBL" id="AYV84109.1"/>
    </source>
</evidence>
<protein>
    <submittedName>
        <fullName evidence="2">Uncharacterized protein</fullName>
    </submittedName>
</protein>
<organism evidence="2">
    <name type="scientific">Hyperionvirus sp</name>
    <dbReference type="NCBI Taxonomy" id="2487770"/>
    <lineage>
        <taxon>Viruses</taxon>
        <taxon>Varidnaviria</taxon>
        <taxon>Bamfordvirae</taxon>
        <taxon>Nucleocytoviricota</taxon>
        <taxon>Megaviricetes</taxon>
        <taxon>Imitervirales</taxon>
        <taxon>Mimiviridae</taxon>
        <taxon>Klosneuvirinae</taxon>
    </lineage>
</organism>
<keyword evidence="1" id="KW-0812">Transmembrane</keyword>
<name>A0A3G5AFF6_9VIRU</name>
<proteinExistence type="predicted"/>